<feature type="transmembrane region" description="Helical" evidence="2">
    <location>
        <begin position="461"/>
        <end position="483"/>
    </location>
</feature>
<feature type="region of interest" description="Disordered" evidence="1">
    <location>
        <begin position="1"/>
        <end position="23"/>
    </location>
</feature>
<dbReference type="EMBL" id="CP144914">
    <property type="protein sequence ID" value="WWD80059.1"/>
    <property type="molecule type" value="Genomic_DNA"/>
</dbReference>
<dbReference type="PANTHER" id="PTHR43849">
    <property type="entry name" value="BLL3936 PROTEIN"/>
    <property type="match status" value="1"/>
</dbReference>
<accession>A0A5C7FEE7</accession>
<keyword evidence="2" id="KW-1133">Transmembrane helix</keyword>
<gene>
    <name evidence="4" type="ORF">FTX54_000270</name>
</gene>
<dbReference type="AlphaFoldDB" id="A0A5C7FEE7"/>
<keyword evidence="5" id="KW-1185">Reference proteome</keyword>
<feature type="domain" description="TRAP C4-dicarboxylate transport system permease DctM subunit" evidence="3">
    <location>
        <begin position="141"/>
        <end position="577"/>
    </location>
</feature>
<feature type="transmembrane region" description="Helical" evidence="2">
    <location>
        <begin position="98"/>
        <end position="119"/>
    </location>
</feature>
<feature type="transmembrane region" description="Helical" evidence="2">
    <location>
        <begin position="157"/>
        <end position="179"/>
    </location>
</feature>
<evidence type="ECO:0000256" key="2">
    <source>
        <dbReference type="SAM" id="Phobius"/>
    </source>
</evidence>
<dbReference type="Pfam" id="PF06808">
    <property type="entry name" value="DctM"/>
    <property type="match status" value="1"/>
</dbReference>
<feature type="transmembrane region" description="Helical" evidence="2">
    <location>
        <begin position="72"/>
        <end position="91"/>
    </location>
</feature>
<proteinExistence type="predicted"/>
<keyword evidence="2" id="KW-0812">Transmembrane</keyword>
<feature type="transmembrane region" description="Helical" evidence="2">
    <location>
        <begin position="325"/>
        <end position="346"/>
    </location>
</feature>
<dbReference type="PANTHER" id="PTHR43849:SF2">
    <property type="entry name" value="BLL3936 PROTEIN"/>
    <property type="match status" value="1"/>
</dbReference>
<name>A0A5C7FEE7_9BACI</name>
<evidence type="ECO:0000313" key="4">
    <source>
        <dbReference type="EMBL" id="WWD80059.1"/>
    </source>
</evidence>
<evidence type="ECO:0000256" key="1">
    <source>
        <dbReference type="SAM" id="MobiDB-lite"/>
    </source>
</evidence>
<feature type="transmembrane region" description="Helical" evidence="2">
    <location>
        <begin position="43"/>
        <end position="60"/>
    </location>
</feature>
<feature type="transmembrane region" description="Helical" evidence="2">
    <location>
        <begin position="551"/>
        <end position="568"/>
    </location>
</feature>
<reference evidence="4 5" key="1">
    <citation type="submission" date="2024-01" db="EMBL/GenBank/DDBJ databases">
        <title>Complete Genome Sequence of Alkalicoccus halolimnae BZ-SZ-XJ29T, a Moderately Halophilic Bacterium Isolated from a Salt Lake.</title>
        <authorList>
            <person name="Zhao B."/>
        </authorList>
    </citation>
    <scope>NUCLEOTIDE SEQUENCE [LARGE SCALE GENOMIC DNA]</scope>
    <source>
        <strain evidence="4 5">BZ-SZ-XJ29</strain>
    </source>
</reference>
<dbReference type="OrthoDB" id="9759894at2"/>
<feature type="transmembrane region" description="Helical" evidence="2">
    <location>
        <begin position="430"/>
        <end position="455"/>
    </location>
</feature>
<dbReference type="InterPro" id="IPR010656">
    <property type="entry name" value="DctM"/>
</dbReference>
<sequence>MTSSNNASEKKHVNESQDDQEQQSVLEKYDNESRFRVFDNQKIAWMVSLIAVGLSLYHLYTSYFGTPVTLQHRSLHVAVILMLVFLLYPALKKSRRNILQWYDAVFALMALSTTVYVFVEYEGIIQRGGIPNNYDLLFGGLLVLLVLEAARRVTGWGLPLLASLFLVYGLFGREIGGIFRHRGYEWDEIVGYMYQTTEGVYSTAIGVSATYIFLFILFGAFLQKSGMGQFFNDLALAIAGQTRGGPAKVSVIASGFLGSINGAAVANVVTTGSFTIPLMKKIGYKKDFAGAVEASASVGGQILPPIMGAAAFIMAEILGMPYSEIALAALLPALLFYLGVITQIHLRASKEGLKGISKENLPAIKQVMAERGHLLIPLMFLMYMLFFSGRTIIFSALLTIIVTVIVAMIRKTTRMSFRDIVEALENGARTAVGVAVACAAVGLIVGIASLTGFGLSLANGIITLGGESLLLTLMFTMVACIVLGMGLPSIPTYIITSTMAAPALIELGIEALVAHLFVFYFGIFANITPPVALASFAAAGISGGNQMRTGFVSMKLAVAGFIVPYLFVYNDSLLLTNTTFTEGVLVVTTSVIGVMMLGVAAEGFLMTKMPAVLRIVLAGGAIMLMTPNLFYDAAALLIISVCLGIQWILARRVGLNYLKAV</sequence>
<feature type="transmembrane region" description="Helical" evidence="2">
    <location>
        <begin position="367"/>
        <end position="386"/>
    </location>
</feature>
<dbReference type="NCBIfam" id="TIGR02123">
    <property type="entry name" value="TRAP_fused"/>
    <property type="match status" value="1"/>
</dbReference>
<dbReference type="KEGG" id="ahal:FTX54_000270"/>
<feature type="transmembrane region" description="Helical" evidence="2">
    <location>
        <begin position="580"/>
        <end position="599"/>
    </location>
</feature>
<dbReference type="Proteomes" id="UP000321816">
    <property type="component" value="Chromosome"/>
</dbReference>
<protein>
    <submittedName>
        <fullName evidence="4">TRAP transporter permease</fullName>
    </submittedName>
</protein>
<keyword evidence="2" id="KW-0472">Membrane</keyword>
<organism evidence="4 5">
    <name type="scientific">Alkalicoccus halolimnae</name>
    <dbReference type="NCBI Taxonomy" id="1667239"/>
    <lineage>
        <taxon>Bacteria</taxon>
        <taxon>Bacillati</taxon>
        <taxon>Bacillota</taxon>
        <taxon>Bacilli</taxon>
        <taxon>Bacillales</taxon>
        <taxon>Bacillaceae</taxon>
        <taxon>Alkalicoccus</taxon>
    </lineage>
</organism>
<evidence type="ECO:0000259" key="3">
    <source>
        <dbReference type="Pfam" id="PF06808"/>
    </source>
</evidence>
<feature type="transmembrane region" description="Helical" evidence="2">
    <location>
        <begin position="515"/>
        <end position="539"/>
    </location>
</feature>
<dbReference type="RefSeq" id="WP_147805111.1">
    <property type="nucleotide sequence ID" value="NZ_CP144914.1"/>
</dbReference>
<feature type="transmembrane region" description="Helical" evidence="2">
    <location>
        <begin position="199"/>
        <end position="222"/>
    </location>
</feature>
<feature type="transmembrane region" description="Helical" evidence="2">
    <location>
        <begin position="633"/>
        <end position="650"/>
    </location>
</feature>
<dbReference type="InterPro" id="IPR011853">
    <property type="entry name" value="TRAP_DctM-Dct_fused"/>
</dbReference>
<evidence type="ECO:0000313" key="5">
    <source>
        <dbReference type="Proteomes" id="UP000321816"/>
    </source>
</evidence>
<feature type="transmembrane region" description="Helical" evidence="2">
    <location>
        <begin position="392"/>
        <end position="409"/>
    </location>
</feature>
<feature type="transmembrane region" description="Helical" evidence="2">
    <location>
        <begin position="288"/>
        <end position="313"/>
    </location>
</feature>